<dbReference type="NCBIfam" id="TIGR04183">
    <property type="entry name" value="Por_Secre_tail"/>
    <property type="match status" value="1"/>
</dbReference>
<accession>A0ABT2IYD5</accession>
<comment type="caution">
    <text evidence="4">The sequence shown here is derived from an EMBL/GenBank/DDBJ whole genome shotgun (WGS) entry which is preliminary data.</text>
</comment>
<evidence type="ECO:0000256" key="1">
    <source>
        <dbReference type="ARBA" id="ARBA00022729"/>
    </source>
</evidence>
<feature type="chain" id="PRO_5045092097" evidence="2">
    <location>
        <begin position="19"/>
        <end position="263"/>
    </location>
</feature>
<feature type="domain" description="Secretion system C-terminal sorting" evidence="3">
    <location>
        <begin position="195"/>
        <end position="259"/>
    </location>
</feature>
<dbReference type="EMBL" id="JAOAMU010000006">
    <property type="protein sequence ID" value="MCT2563858.1"/>
    <property type="molecule type" value="Genomic_DNA"/>
</dbReference>
<dbReference type="InterPro" id="IPR026444">
    <property type="entry name" value="Secre_tail"/>
</dbReference>
<evidence type="ECO:0000256" key="2">
    <source>
        <dbReference type="SAM" id="SignalP"/>
    </source>
</evidence>
<dbReference type="PROSITE" id="PS51257">
    <property type="entry name" value="PROKAR_LIPOPROTEIN"/>
    <property type="match status" value="1"/>
</dbReference>
<organism evidence="4 5">
    <name type="scientific">Chryseobacterium herbae</name>
    <dbReference type="NCBI Taxonomy" id="2976476"/>
    <lineage>
        <taxon>Bacteria</taxon>
        <taxon>Pseudomonadati</taxon>
        <taxon>Bacteroidota</taxon>
        <taxon>Flavobacteriia</taxon>
        <taxon>Flavobacteriales</taxon>
        <taxon>Weeksellaceae</taxon>
        <taxon>Chryseobacterium group</taxon>
        <taxon>Chryseobacterium</taxon>
    </lineage>
</organism>
<dbReference type="SUPFAM" id="SSF63825">
    <property type="entry name" value="YWTD domain"/>
    <property type="match status" value="1"/>
</dbReference>
<dbReference type="Proteomes" id="UP001525566">
    <property type="component" value="Unassembled WGS sequence"/>
</dbReference>
<gene>
    <name evidence="4" type="ORF">N0B48_18360</name>
</gene>
<sequence>MKKILLSLAVIATSCVFGQINLQHSFADNEDVFVYNKDNSTLYVSKTSDNKIKIYNSNYTLQKTVNVPMPANHGLFYSGYFGANSFFMSKHVFNTDDKYEFMVETYFQDTATGNITYKLLLINEDGNLIKDFHPNPSVKQSAENFEIYHDNVNNTNKLIVHNWVNGSTNQFDVYALSTSTLTSKEIQLQNKLAAFPNPANKVLNIMNPGNGANKVQVYDTAGKLVINKTFSSNDSKITVDVETLTKGVYIYKIGDFSSKFIKN</sequence>
<evidence type="ECO:0000259" key="3">
    <source>
        <dbReference type="Pfam" id="PF18962"/>
    </source>
</evidence>
<evidence type="ECO:0000313" key="5">
    <source>
        <dbReference type="Proteomes" id="UP001525566"/>
    </source>
</evidence>
<protein>
    <submittedName>
        <fullName evidence="4">T9SS type A sorting domain-containing protein</fullName>
    </submittedName>
</protein>
<name>A0ABT2IYD5_9FLAO</name>
<evidence type="ECO:0000313" key="4">
    <source>
        <dbReference type="EMBL" id="MCT2563858.1"/>
    </source>
</evidence>
<dbReference type="RefSeq" id="WP_259840413.1">
    <property type="nucleotide sequence ID" value="NZ_JAOAMU010000006.1"/>
</dbReference>
<keyword evidence="5" id="KW-1185">Reference proteome</keyword>
<feature type="signal peptide" evidence="2">
    <location>
        <begin position="1"/>
        <end position="18"/>
    </location>
</feature>
<proteinExistence type="predicted"/>
<reference evidence="4 5" key="1">
    <citation type="submission" date="2022-09" db="EMBL/GenBank/DDBJ databases">
        <title>Chryseobacterium oleae sp.nov., isolated from the inter-root soil of Pyrola calliantha H. Andr. in Tibet.</title>
        <authorList>
            <person name="Li Z."/>
        </authorList>
    </citation>
    <scope>NUCLEOTIDE SEQUENCE [LARGE SCALE GENOMIC DNA]</scope>
    <source>
        <strain evidence="5">pc1-10</strain>
    </source>
</reference>
<dbReference type="Pfam" id="PF18962">
    <property type="entry name" value="Por_Secre_tail"/>
    <property type="match status" value="1"/>
</dbReference>
<keyword evidence="1 2" id="KW-0732">Signal</keyword>